<evidence type="ECO:0000313" key="3">
    <source>
        <dbReference type="Proteomes" id="UP000078492"/>
    </source>
</evidence>
<proteinExistence type="predicted"/>
<feature type="region of interest" description="Disordered" evidence="1">
    <location>
        <begin position="1"/>
        <end position="54"/>
    </location>
</feature>
<dbReference type="EMBL" id="KQ980656">
    <property type="protein sequence ID" value="KYN14790.1"/>
    <property type="molecule type" value="Genomic_DNA"/>
</dbReference>
<gene>
    <name evidence="2" type="ORF">ALC57_12998</name>
</gene>
<organism evidence="2 3">
    <name type="scientific">Trachymyrmex cornetzi</name>
    <dbReference type="NCBI Taxonomy" id="471704"/>
    <lineage>
        <taxon>Eukaryota</taxon>
        <taxon>Metazoa</taxon>
        <taxon>Ecdysozoa</taxon>
        <taxon>Arthropoda</taxon>
        <taxon>Hexapoda</taxon>
        <taxon>Insecta</taxon>
        <taxon>Pterygota</taxon>
        <taxon>Neoptera</taxon>
        <taxon>Endopterygota</taxon>
        <taxon>Hymenoptera</taxon>
        <taxon>Apocrita</taxon>
        <taxon>Aculeata</taxon>
        <taxon>Formicoidea</taxon>
        <taxon>Formicidae</taxon>
        <taxon>Myrmicinae</taxon>
        <taxon>Trachymyrmex</taxon>
    </lineage>
</organism>
<accession>A0A151J0J3</accession>
<keyword evidence="3" id="KW-1185">Reference proteome</keyword>
<protein>
    <submittedName>
        <fullName evidence="2">Uncharacterized protein</fullName>
    </submittedName>
</protein>
<dbReference type="Proteomes" id="UP000078492">
    <property type="component" value="Unassembled WGS sequence"/>
</dbReference>
<dbReference type="AlphaFoldDB" id="A0A151J0J3"/>
<evidence type="ECO:0000256" key="1">
    <source>
        <dbReference type="SAM" id="MobiDB-lite"/>
    </source>
</evidence>
<reference evidence="2 3" key="1">
    <citation type="submission" date="2015-09" db="EMBL/GenBank/DDBJ databases">
        <title>Trachymyrmex cornetzi WGS genome.</title>
        <authorList>
            <person name="Nygaard S."/>
            <person name="Hu H."/>
            <person name="Boomsma J."/>
            <person name="Zhang G."/>
        </authorList>
    </citation>
    <scope>NUCLEOTIDE SEQUENCE [LARGE SCALE GENOMIC DNA]</scope>
    <source>
        <strain evidence="2">Tcor2-1</strain>
        <tissue evidence="2">Whole body</tissue>
    </source>
</reference>
<sequence>MSDLEEIIFEEPATNRDVEFEDPEDVADYEDTSELESSIDEEEVRPKLKRQKTN</sequence>
<name>A0A151J0J3_9HYME</name>
<feature type="compositionally biased region" description="Acidic residues" evidence="1">
    <location>
        <begin position="19"/>
        <end position="43"/>
    </location>
</feature>
<evidence type="ECO:0000313" key="2">
    <source>
        <dbReference type="EMBL" id="KYN14790.1"/>
    </source>
</evidence>